<dbReference type="InterPro" id="IPR053035">
    <property type="entry name" value="Mitochondrial_GEF_domain"/>
</dbReference>
<evidence type="ECO:0000313" key="3">
    <source>
        <dbReference type="Proteomes" id="UP000015102"/>
    </source>
</evidence>
<dbReference type="PANTHER" id="PTHR46337:SF1">
    <property type="entry name" value="RCC1-LIKE G EXCHANGING FACTOR-LIKE PROTEIN"/>
    <property type="match status" value="1"/>
</dbReference>
<dbReference type="Pfam" id="PF00415">
    <property type="entry name" value="RCC1"/>
    <property type="match status" value="1"/>
</dbReference>
<dbReference type="GO" id="GO:0005743">
    <property type="term" value="C:mitochondrial inner membrane"/>
    <property type="evidence" value="ECO:0007669"/>
    <property type="project" value="TreeGrafter"/>
</dbReference>
<dbReference type="InterPro" id="IPR000408">
    <property type="entry name" value="Reg_chr_condens"/>
</dbReference>
<feature type="repeat" description="RCC1" evidence="1">
    <location>
        <begin position="39"/>
        <end position="99"/>
    </location>
</feature>
<dbReference type="EnsemblMetazoa" id="MESCA004213-RA">
    <property type="protein sequence ID" value="MESCA004213-PA"/>
    <property type="gene ID" value="MESCA004213"/>
</dbReference>
<accession>T1GL27</accession>
<dbReference type="Proteomes" id="UP000015102">
    <property type="component" value="Unassembled WGS sequence"/>
</dbReference>
<dbReference type="STRING" id="36166.T1GL27"/>
<name>T1GL27_MEGSC</name>
<protein>
    <submittedName>
        <fullName evidence="2">Uncharacterized protein</fullName>
    </submittedName>
</protein>
<dbReference type="GO" id="GO:0070131">
    <property type="term" value="P:positive regulation of mitochondrial translation"/>
    <property type="evidence" value="ECO:0007669"/>
    <property type="project" value="TreeGrafter"/>
</dbReference>
<dbReference type="AlphaFoldDB" id="T1GL27"/>
<keyword evidence="3" id="KW-1185">Reference proteome</keyword>
<dbReference type="GO" id="GO:0005085">
    <property type="term" value="F:guanyl-nucleotide exchange factor activity"/>
    <property type="evidence" value="ECO:0007669"/>
    <property type="project" value="TreeGrafter"/>
</dbReference>
<reference evidence="3" key="1">
    <citation type="submission" date="2013-02" db="EMBL/GenBank/DDBJ databases">
        <authorList>
            <person name="Hughes D."/>
        </authorList>
    </citation>
    <scope>NUCLEOTIDE SEQUENCE</scope>
    <source>
        <strain>Durham</strain>
        <strain evidence="3">NC isolate 2 -- Noor lab</strain>
    </source>
</reference>
<dbReference type="HOGENOM" id="CLU_1901477_0_0_1"/>
<dbReference type="GO" id="GO:0019843">
    <property type="term" value="F:rRNA binding"/>
    <property type="evidence" value="ECO:0007669"/>
    <property type="project" value="TreeGrafter"/>
</dbReference>
<dbReference type="InterPro" id="IPR009091">
    <property type="entry name" value="RCC1/BLIP-II"/>
</dbReference>
<organism evidence="2 3">
    <name type="scientific">Megaselia scalaris</name>
    <name type="common">Humpbacked fly</name>
    <name type="synonym">Phora scalaris</name>
    <dbReference type="NCBI Taxonomy" id="36166"/>
    <lineage>
        <taxon>Eukaryota</taxon>
        <taxon>Metazoa</taxon>
        <taxon>Ecdysozoa</taxon>
        <taxon>Arthropoda</taxon>
        <taxon>Hexapoda</taxon>
        <taxon>Insecta</taxon>
        <taxon>Pterygota</taxon>
        <taxon>Neoptera</taxon>
        <taxon>Endopterygota</taxon>
        <taxon>Diptera</taxon>
        <taxon>Brachycera</taxon>
        <taxon>Muscomorpha</taxon>
        <taxon>Platypezoidea</taxon>
        <taxon>Phoridae</taxon>
        <taxon>Megaseliini</taxon>
        <taxon>Megaselia</taxon>
    </lineage>
</organism>
<dbReference type="Gene3D" id="2.130.10.30">
    <property type="entry name" value="Regulator of chromosome condensation 1/beta-lactamase-inhibitor protein II"/>
    <property type="match status" value="1"/>
</dbReference>
<sequence>MLQINRQFIRTITSKSKRIVLQQNPENIPVYEGKASSKNRLYAWGFQETGALGLQTNVKKAQEKYTQTVNYPTRLKFSENCDVEDVCAGYGFSLMSVNRSDGETLFATGINTDSQLGFQGNLDVVIYPTAVQLP</sequence>
<dbReference type="SUPFAM" id="SSF50985">
    <property type="entry name" value="RCC1/BLIP-II"/>
    <property type="match status" value="1"/>
</dbReference>
<proteinExistence type="predicted"/>
<dbReference type="PANTHER" id="PTHR46337">
    <property type="entry name" value="RCC1-LIKE G EXCHANGING FACTOR-LIKE PROTEIN"/>
    <property type="match status" value="1"/>
</dbReference>
<dbReference type="PROSITE" id="PS50012">
    <property type="entry name" value="RCC1_3"/>
    <property type="match status" value="1"/>
</dbReference>
<reference evidence="2" key="2">
    <citation type="submission" date="2015-06" db="UniProtKB">
        <authorList>
            <consortium name="EnsemblMetazoa"/>
        </authorList>
    </citation>
    <scope>IDENTIFICATION</scope>
</reference>
<evidence type="ECO:0000313" key="2">
    <source>
        <dbReference type="EnsemblMetazoa" id="MESCA004213-PA"/>
    </source>
</evidence>
<dbReference type="EMBL" id="CAQQ02106256">
    <property type="status" value="NOT_ANNOTATED_CDS"/>
    <property type="molecule type" value="Genomic_DNA"/>
</dbReference>
<evidence type="ECO:0000256" key="1">
    <source>
        <dbReference type="PROSITE-ProRule" id="PRU00235"/>
    </source>
</evidence>